<gene>
    <name evidence="5" type="ORF">H7C18_33165</name>
</gene>
<dbReference type="RefSeq" id="WP_185133420.1">
    <property type="nucleotide sequence ID" value="NZ_JACJVO010000056.1"/>
</dbReference>
<feature type="domain" description="Nitroreductase" evidence="4">
    <location>
        <begin position="16"/>
        <end position="185"/>
    </location>
</feature>
<dbReference type="AlphaFoldDB" id="A0A7X0VZQ3"/>
<dbReference type="CDD" id="cd02140">
    <property type="entry name" value="Frm2-like"/>
    <property type="match status" value="1"/>
</dbReference>
<dbReference type="InterPro" id="IPR033877">
    <property type="entry name" value="Frm2/Hbn1"/>
</dbReference>
<evidence type="ECO:0000259" key="4">
    <source>
        <dbReference type="Pfam" id="PF00881"/>
    </source>
</evidence>
<dbReference type="GO" id="GO:0005737">
    <property type="term" value="C:cytoplasm"/>
    <property type="evidence" value="ECO:0007669"/>
    <property type="project" value="UniProtKB-SubCell"/>
</dbReference>
<keyword evidence="3" id="KW-0560">Oxidoreductase</keyword>
<dbReference type="SUPFAM" id="SSF55469">
    <property type="entry name" value="FMN-dependent nitroreductase-like"/>
    <property type="match status" value="1"/>
</dbReference>
<dbReference type="InterPro" id="IPR029479">
    <property type="entry name" value="Nitroreductase"/>
</dbReference>
<dbReference type="InterPro" id="IPR000415">
    <property type="entry name" value="Nitroreductase-like"/>
</dbReference>
<dbReference type="Proteomes" id="UP000564644">
    <property type="component" value="Unassembled WGS sequence"/>
</dbReference>
<evidence type="ECO:0000256" key="2">
    <source>
        <dbReference type="ARBA" id="ARBA00022490"/>
    </source>
</evidence>
<evidence type="ECO:0000313" key="6">
    <source>
        <dbReference type="Proteomes" id="UP000564644"/>
    </source>
</evidence>
<reference evidence="5 6" key="1">
    <citation type="submission" date="2020-08" db="EMBL/GenBank/DDBJ databases">
        <title>Cohnella phylogeny.</title>
        <authorList>
            <person name="Dunlap C."/>
        </authorList>
    </citation>
    <scope>NUCLEOTIDE SEQUENCE [LARGE SCALE GENOMIC DNA]</scope>
    <source>
        <strain evidence="5 6">CBP 2801</strain>
    </source>
</reference>
<keyword evidence="2" id="KW-0963">Cytoplasm</keyword>
<evidence type="ECO:0000256" key="3">
    <source>
        <dbReference type="ARBA" id="ARBA00023002"/>
    </source>
</evidence>
<comment type="caution">
    <text evidence="5">The sequence shown here is derived from an EMBL/GenBank/DDBJ whole genome shotgun (WGS) entry which is preliminary data.</text>
</comment>
<dbReference type="Gene3D" id="3.40.109.10">
    <property type="entry name" value="NADH Oxidase"/>
    <property type="match status" value="1"/>
</dbReference>
<sequence length="206" mass="23953">MNSAVSSSQELLAAFKNRRTYYGIAKEAVIPDERIEQIVRDVVLHTPSAFNSQSSRLVLLLGREHDKLWDLVRESLRKLVNDDEKFKSTEEKMNSFRGGYGTVLFWEEQSVVEQLQKSFESYKDRFPVWSEHASAMHQYAMWTALEAEGFGASLQHYNPIIDDEVRRTWNLPVSWHLVAQMPFGKPTSQPGEKTFQPVEERIRIFK</sequence>
<accession>A0A7X0VZQ3</accession>
<dbReference type="PANTHER" id="PTHR43035:SF1">
    <property type="entry name" value="FATTY ACID REPRESSION MUTANT PROTEIN 2-RELATED"/>
    <property type="match status" value="1"/>
</dbReference>
<keyword evidence="6" id="KW-1185">Reference proteome</keyword>
<proteinExistence type="predicted"/>
<comment type="subcellular location">
    <subcellularLocation>
        <location evidence="1">Cytoplasm</location>
    </subcellularLocation>
</comment>
<dbReference type="Pfam" id="PF00881">
    <property type="entry name" value="Nitroreductase"/>
    <property type="match status" value="1"/>
</dbReference>
<dbReference type="PANTHER" id="PTHR43035">
    <property type="entry name" value="FATTY ACID REPRESSION MUTANT PROTEIN 2-RELATED"/>
    <property type="match status" value="1"/>
</dbReference>
<dbReference type="GO" id="GO:0034599">
    <property type="term" value="P:cellular response to oxidative stress"/>
    <property type="evidence" value="ECO:0007669"/>
    <property type="project" value="InterPro"/>
</dbReference>
<evidence type="ECO:0000256" key="1">
    <source>
        <dbReference type="ARBA" id="ARBA00004496"/>
    </source>
</evidence>
<dbReference type="EMBL" id="JACJVO010000056">
    <property type="protein sequence ID" value="MBB6735772.1"/>
    <property type="molecule type" value="Genomic_DNA"/>
</dbReference>
<evidence type="ECO:0000313" key="5">
    <source>
        <dbReference type="EMBL" id="MBB6735772.1"/>
    </source>
</evidence>
<dbReference type="GO" id="GO:0016491">
    <property type="term" value="F:oxidoreductase activity"/>
    <property type="evidence" value="ECO:0007669"/>
    <property type="project" value="UniProtKB-KW"/>
</dbReference>
<name>A0A7X0VZQ3_9BACL</name>
<dbReference type="FunFam" id="3.40.109.10:FF:000001">
    <property type="entry name" value="Nitroreductase family"/>
    <property type="match status" value="1"/>
</dbReference>
<protein>
    <submittedName>
        <fullName evidence="5">Nitroreductase family protein</fullName>
    </submittedName>
</protein>
<organism evidence="5 6">
    <name type="scientific">Cohnella zeiphila</name>
    <dbReference type="NCBI Taxonomy" id="2761120"/>
    <lineage>
        <taxon>Bacteria</taxon>
        <taxon>Bacillati</taxon>
        <taxon>Bacillota</taxon>
        <taxon>Bacilli</taxon>
        <taxon>Bacillales</taxon>
        <taxon>Paenibacillaceae</taxon>
        <taxon>Cohnella</taxon>
    </lineage>
</organism>